<dbReference type="SUPFAM" id="SSF75569">
    <property type="entry name" value="Archaeal IMP cyclohydrolase PurO"/>
    <property type="match status" value="1"/>
</dbReference>
<feature type="domain" description="Inosine monophosphate cyclohydrolase-like" evidence="1">
    <location>
        <begin position="13"/>
        <end position="225"/>
    </location>
</feature>
<dbReference type="Gene3D" id="3.60.20.20">
    <property type="entry name" value="Inosine monophosphate cyclohydrolase-like"/>
    <property type="match status" value="1"/>
</dbReference>
<gene>
    <name evidence="2" type="ORF">Q3982_00110</name>
</gene>
<evidence type="ECO:0000313" key="2">
    <source>
        <dbReference type="EMBL" id="MDO4841067.1"/>
    </source>
</evidence>
<dbReference type="InterPro" id="IPR036795">
    <property type="entry name" value="IMP_cyclohydrolase-like_sf"/>
</dbReference>
<sequence>MTDIQSYLSSKTYPGRGLVFYKIHNEKLLAAYWIMGRSANSRNRVFEPIDDGEFKGLGVRTVAADESKCADPHLIIYNASIEVKDKNVVIITNGDQTNTIYDAVVSTDCPRNAFQTALFTRTFEDDAPSFTPRISMMINNKTGQVALSVLKCTNPNTEGCQRSFFFYDDVVPCTGRLVSTYVDDGSPLPSFDTEPIVFSGEFVGLDDFSHAIWKNLNNDNKIGLVCWEFNLADGTYETKIVNKYEKVGE</sequence>
<dbReference type="EMBL" id="JAUMVS010000001">
    <property type="protein sequence ID" value="MDO4841067.1"/>
    <property type="molecule type" value="Genomic_DNA"/>
</dbReference>
<dbReference type="AlphaFoldDB" id="A0AA43RKE0"/>
<proteinExistence type="predicted"/>
<evidence type="ECO:0000259" key="1">
    <source>
        <dbReference type="Pfam" id="PF07826"/>
    </source>
</evidence>
<organism evidence="2 3">
    <name type="scientific">Phoenicibacter congonensis</name>
    <dbReference type="NCBI Taxonomy" id="1944646"/>
    <lineage>
        <taxon>Bacteria</taxon>
        <taxon>Bacillati</taxon>
        <taxon>Actinomycetota</taxon>
        <taxon>Coriobacteriia</taxon>
        <taxon>Eggerthellales</taxon>
        <taxon>Eggerthellaceae</taxon>
        <taxon>Phoenicibacter</taxon>
    </lineage>
</organism>
<evidence type="ECO:0000313" key="3">
    <source>
        <dbReference type="Proteomes" id="UP001168575"/>
    </source>
</evidence>
<dbReference type="Pfam" id="PF07826">
    <property type="entry name" value="IMP_cyclohyd"/>
    <property type="match status" value="1"/>
</dbReference>
<dbReference type="InterPro" id="IPR020600">
    <property type="entry name" value="IMP_cyclohydrolase-like"/>
</dbReference>
<protein>
    <submittedName>
        <fullName evidence="2">IMP cyclohydrolase</fullName>
    </submittedName>
</protein>
<name>A0AA43RKE0_9ACTN</name>
<dbReference type="GO" id="GO:0003937">
    <property type="term" value="F:IMP cyclohydrolase activity"/>
    <property type="evidence" value="ECO:0007669"/>
    <property type="project" value="InterPro"/>
</dbReference>
<comment type="caution">
    <text evidence="2">The sequence shown here is derived from an EMBL/GenBank/DDBJ whole genome shotgun (WGS) entry which is preliminary data.</text>
</comment>
<reference evidence="2" key="1">
    <citation type="submission" date="2023-07" db="EMBL/GenBank/DDBJ databases">
        <title>Between Cages and Wild: Unraveling the Impact of Captivity on Animal Microbiomes and Antimicrobial Resistance.</title>
        <authorList>
            <person name="Schmartz G.P."/>
            <person name="Rehner J."/>
            <person name="Schuff M.J."/>
            <person name="Becker S.L."/>
            <person name="Kravczyk M."/>
            <person name="Gurevich A."/>
            <person name="Francke R."/>
            <person name="Mueller R."/>
            <person name="Keller V."/>
            <person name="Keller A."/>
        </authorList>
    </citation>
    <scope>NUCLEOTIDE SEQUENCE</scope>
    <source>
        <strain evidence="2">S12M_St_49</strain>
    </source>
</reference>
<accession>A0AA43RKE0</accession>
<keyword evidence="3" id="KW-1185">Reference proteome</keyword>
<dbReference type="Proteomes" id="UP001168575">
    <property type="component" value="Unassembled WGS sequence"/>
</dbReference>
<dbReference type="GO" id="GO:0006188">
    <property type="term" value="P:IMP biosynthetic process"/>
    <property type="evidence" value="ECO:0007669"/>
    <property type="project" value="InterPro"/>
</dbReference>